<evidence type="ECO:0000256" key="7">
    <source>
        <dbReference type="SAM" id="Phobius"/>
    </source>
</evidence>
<dbReference type="EMBL" id="JBGCUO010000001">
    <property type="protein sequence ID" value="MEY1662202.1"/>
    <property type="molecule type" value="Genomic_DNA"/>
</dbReference>
<evidence type="ECO:0000313" key="10">
    <source>
        <dbReference type="EMBL" id="MEY1662202.1"/>
    </source>
</evidence>
<feature type="coiled-coil region" evidence="6">
    <location>
        <begin position="98"/>
        <end position="191"/>
    </location>
</feature>
<evidence type="ECO:0000256" key="5">
    <source>
        <dbReference type="ARBA" id="ARBA00023136"/>
    </source>
</evidence>
<feature type="signal peptide" evidence="8">
    <location>
        <begin position="1"/>
        <end position="26"/>
    </location>
</feature>
<accession>A0ABV4AID2</accession>
<sequence>MRFPLLACGAAAALALTFASPAPAQAATGWIGDTIYVPVRAGAGNGFRIVHRGLRSGAQVEILQWDSGADWVHIRGSGVDGWVEAQYMSREPIARQLLEKAQQRAKELEASHQTLRQQLTDMTRERDALATDKRSLNDSLSERNQAMEQLQQVAADPLRLDQANRKLNEELSLLRTELDQVRAENSLLRNDRTYRGWLFALLTVFSGVALGWYFKSRASRQRNSWV</sequence>
<name>A0ABV4AID2_9GAMM</name>
<feature type="domain" description="SH3b" evidence="9">
    <location>
        <begin position="26"/>
        <end position="92"/>
    </location>
</feature>
<keyword evidence="6" id="KW-0175">Coiled coil</keyword>
<keyword evidence="2 7" id="KW-0812">Transmembrane</keyword>
<protein>
    <submittedName>
        <fullName evidence="10">TIGR04211 family SH3 domain-containing protein</fullName>
    </submittedName>
</protein>
<evidence type="ECO:0000256" key="6">
    <source>
        <dbReference type="SAM" id="Coils"/>
    </source>
</evidence>
<organism evidence="10 11">
    <name type="scientific">Isoalcanivorax beigongshangi</name>
    <dbReference type="NCBI Taxonomy" id="3238810"/>
    <lineage>
        <taxon>Bacteria</taxon>
        <taxon>Pseudomonadati</taxon>
        <taxon>Pseudomonadota</taxon>
        <taxon>Gammaproteobacteria</taxon>
        <taxon>Oceanospirillales</taxon>
        <taxon>Alcanivoracaceae</taxon>
        <taxon>Isoalcanivorax</taxon>
    </lineage>
</organism>
<evidence type="ECO:0000259" key="9">
    <source>
        <dbReference type="SMART" id="SM00287"/>
    </source>
</evidence>
<dbReference type="SMART" id="SM00287">
    <property type="entry name" value="SH3b"/>
    <property type="match status" value="1"/>
</dbReference>
<gene>
    <name evidence="10" type="ORF">AB5I84_08585</name>
</gene>
<feature type="transmembrane region" description="Helical" evidence="7">
    <location>
        <begin position="194"/>
        <end position="214"/>
    </location>
</feature>
<keyword evidence="5 7" id="KW-0472">Membrane</keyword>
<dbReference type="InterPro" id="IPR003646">
    <property type="entry name" value="SH3-like_bac-type"/>
</dbReference>
<keyword evidence="3 8" id="KW-0732">Signal</keyword>
<evidence type="ECO:0000256" key="3">
    <source>
        <dbReference type="ARBA" id="ARBA00022729"/>
    </source>
</evidence>
<evidence type="ECO:0000256" key="2">
    <source>
        <dbReference type="ARBA" id="ARBA00022692"/>
    </source>
</evidence>
<dbReference type="RefSeq" id="WP_369455441.1">
    <property type="nucleotide sequence ID" value="NZ_JBGCUO010000001.1"/>
</dbReference>
<evidence type="ECO:0000313" key="11">
    <source>
        <dbReference type="Proteomes" id="UP001562065"/>
    </source>
</evidence>
<comment type="subcellular location">
    <subcellularLocation>
        <location evidence="1">Membrane</location>
        <topology evidence="1">Single-pass membrane protein</topology>
    </subcellularLocation>
</comment>
<feature type="chain" id="PRO_5046200575" evidence="8">
    <location>
        <begin position="27"/>
        <end position="226"/>
    </location>
</feature>
<dbReference type="Gene3D" id="2.30.30.40">
    <property type="entry name" value="SH3 Domains"/>
    <property type="match status" value="1"/>
</dbReference>
<evidence type="ECO:0000256" key="4">
    <source>
        <dbReference type="ARBA" id="ARBA00022989"/>
    </source>
</evidence>
<dbReference type="NCBIfam" id="TIGR04211">
    <property type="entry name" value="SH3_and_anchor"/>
    <property type="match status" value="1"/>
</dbReference>
<proteinExistence type="predicted"/>
<comment type="caution">
    <text evidence="10">The sequence shown here is derived from an EMBL/GenBank/DDBJ whole genome shotgun (WGS) entry which is preliminary data.</text>
</comment>
<evidence type="ECO:0000256" key="1">
    <source>
        <dbReference type="ARBA" id="ARBA00004167"/>
    </source>
</evidence>
<keyword evidence="4 7" id="KW-1133">Transmembrane helix</keyword>
<evidence type="ECO:0000256" key="8">
    <source>
        <dbReference type="SAM" id="SignalP"/>
    </source>
</evidence>
<dbReference type="Proteomes" id="UP001562065">
    <property type="component" value="Unassembled WGS sequence"/>
</dbReference>
<keyword evidence="11" id="KW-1185">Reference proteome</keyword>
<reference evidence="10 11" key="1">
    <citation type="submission" date="2024-07" db="EMBL/GenBank/DDBJ databases">
        <authorList>
            <person name="Ren Q."/>
        </authorList>
    </citation>
    <scope>NUCLEOTIDE SEQUENCE [LARGE SCALE GENOMIC DNA]</scope>
    <source>
        <strain evidence="10 11">REN37</strain>
    </source>
</reference>
<dbReference type="InterPro" id="IPR016476">
    <property type="entry name" value="SH3_dom_pro"/>
</dbReference>